<keyword evidence="4" id="KW-1185">Reference proteome</keyword>
<evidence type="ECO:0000313" key="4">
    <source>
        <dbReference type="Proteomes" id="UP001239994"/>
    </source>
</evidence>
<feature type="signal peptide" evidence="2">
    <location>
        <begin position="1"/>
        <end position="18"/>
    </location>
</feature>
<proteinExistence type="predicted"/>
<protein>
    <submittedName>
        <fullName evidence="3">Uncharacterized protein</fullName>
    </submittedName>
</protein>
<evidence type="ECO:0000313" key="3">
    <source>
        <dbReference type="EMBL" id="KAK1801431.1"/>
    </source>
</evidence>
<evidence type="ECO:0000256" key="1">
    <source>
        <dbReference type="SAM" id="MobiDB-lite"/>
    </source>
</evidence>
<dbReference type="Proteomes" id="UP001239994">
    <property type="component" value="Unassembled WGS sequence"/>
</dbReference>
<feature type="compositionally biased region" description="Basic and acidic residues" evidence="1">
    <location>
        <begin position="73"/>
        <end position="82"/>
    </location>
</feature>
<dbReference type="AlphaFoldDB" id="A0AAD8ZND1"/>
<dbReference type="EMBL" id="JAROKS010000009">
    <property type="protein sequence ID" value="KAK1801431.1"/>
    <property type="molecule type" value="Genomic_DNA"/>
</dbReference>
<reference evidence="3" key="1">
    <citation type="submission" date="2023-03" db="EMBL/GenBank/DDBJ databases">
        <title>Electrophorus voltai genome.</title>
        <authorList>
            <person name="Bian C."/>
        </authorList>
    </citation>
    <scope>NUCLEOTIDE SEQUENCE</scope>
    <source>
        <strain evidence="3">CB-2022</strain>
        <tissue evidence="3">Muscle</tissue>
    </source>
</reference>
<feature type="region of interest" description="Disordered" evidence="1">
    <location>
        <begin position="46"/>
        <end position="95"/>
    </location>
</feature>
<keyword evidence="2" id="KW-0732">Signal</keyword>
<accession>A0AAD8ZND1</accession>
<sequence>MISSFVLLCLFPWQGTRRAEDREQAWCSLEGEVSVPLFPLAHSPRELPSHTPLAHSPGPDDSVHSTVHFPLSQRDRQPDTTERQSAAPTLRHLEASQRNCPSLCKQTETPDSANEVTEGREWRLDGITAIVAGGSLGNSGKSRGLEWGVGIKPHKQTSSSHNNGAAISEFADWQAGKGDGQESGRLFGSGIRMSRLERECPPKTGSPDIGTESGLETDAMVGKSEGSGPGLEGAGLECCPMCLMLFPEGVVPQPGERDYGQGCPAAWRAGLWSGLSRSLESGTMVRVVPQPGERDYGQGCPAAWRAGLWSGLSRSLESGTMVRVVLQPGERDYGQGCPATPAAVSHTPAPLPSPPPFGFVSFYVQVPLKFLVEHTFRCWRRSDPSAVAGAFGDGLPQCPAAFPSLRSLVRIKGNCAGIRLSGPSPSQHSAFVFTTS</sequence>
<name>A0AAD8ZND1_9TELE</name>
<gene>
    <name evidence="3" type="ORF">P4O66_022699</name>
</gene>
<comment type="caution">
    <text evidence="3">The sequence shown here is derived from an EMBL/GenBank/DDBJ whole genome shotgun (WGS) entry which is preliminary data.</text>
</comment>
<feature type="chain" id="PRO_5042081303" evidence="2">
    <location>
        <begin position="19"/>
        <end position="436"/>
    </location>
</feature>
<organism evidence="3 4">
    <name type="scientific">Electrophorus voltai</name>
    <dbReference type="NCBI Taxonomy" id="2609070"/>
    <lineage>
        <taxon>Eukaryota</taxon>
        <taxon>Metazoa</taxon>
        <taxon>Chordata</taxon>
        <taxon>Craniata</taxon>
        <taxon>Vertebrata</taxon>
        <taxon>Euteleostomi</taxon>
        <taxon>Actinopterygii</taxon>
        <taxon>Neopterygii</taxon>
        <taxon>Teleostei</taxon>
        <taxon>Ostariophysi</taxon>
        <taxon>Gymnotiformes</taxon>
        <taxon>Gymnotoidei</taxon>
        <taxon>Gymnotidae</taxon>
        <taxon>Electrophorus</taxon>
    </lineage>
</organism>
<evidence type="ECO:0000256" key="2">
    <source>
        <dbReference type="SAM" id="SignalP"/>
    </source>
</evidence>